<accession>A0A1G8CER2</accession>
<reference evidence="2 3" key="1">
    <citation type="submission" date="2016-10" db="EMBL/GenBank/DDBJ databases">
        <authorList>
            <person name="de Groot N.N."/>
        </authorList>
    </citation>
    <scope>NUCLEOTIDE SEQUENCE [LARGE SCALE GENOMIC DNA]</scope>
    <source>
        <strain evidence="2 3">CGMCC 1.10228</strain>
    </source>
</reference>
<dbReference type="Proteomes" id="UP000198854">
    <property type="component" value="Unassembled WGS sequence"/>
</dbReference>
<protein>
    <submittedName>
        <fullName evidence="2">Uncharacterized protein</fullName>
    </submittedName>
</protein>
<name>A0A1G8CER2_9VIBR</name>
<feature type="coiled-coil region" evidence="1">
    <location>
        <begin position="75"/>
        <end position="102"/>
    </location>
</feature>
<evidence type="ECO:0000256" key="1">
    <source>
        <dbReference type="SAM" id="Coils"/>
    </source>
</evidence>
<dbReference type="EMBL" id="FNDD01000016">
    <property type="protein sequence ID" value="SDH43956.1"/>
    <property type="molecule type" value="Genomic_DNA"/>
</dbReference>
<proteinExistence type="predicted"/>
<gene>
    <name evidence="2" type="ORF">SAMN04488136_11629</name>
</gene>
<sequence>MLCRLLMAQRRWVPVGMLKSKEDNLRNTQKKLTSAANTIQKELLNVRSMREQFTNEEQELLRQSVQVLLSFKEKVKHSKEKHIRAQKKAEREEANVKTVNERTINKVVKSIPVNVATELSLLYYYRGDELAEERLVSSYLTDLLRDARTDPVQLKRLYDVTLGNVEALLLSMLPKQKYASGFDSRSGDWEDFLHPPEASSEEFVTELVKKHMIHCPIKLPENVAYVDEVVRLINLARSVNQTIDGFKQSK</sequence>
<keyword evidence="3" id="KW-1185">Reference proteome</keyword>
<evidence type="ECO:0000313" key="3">
    <source>
        <dbReference type="Proteomes" id="UP000198854"/>
    </source>
</evidence>
<dbReference type="AlphaFoldDB" id="A0A1G8CER2"/>
<evidence type="ECO:0000313" key="2">
    <source>
        <dbReference type="EMBL" id="SDH43956.1"/>
    </source>
</evidence>
<organism evidence="2 3">
    <name type="scientific">Vibrio xiamenensis</name>
    <dbReference type="NCBI Taxonomy" id="861298"/>
    <lineage>
        <taxon>Bacteria</taxon>
        <taxon>Pseudomonadati</taxon>
        <taxon>Pseudomonadota</taxon>
        <taxon>Gammaproteobacteria</taxon>
        <taxon>Vibrionales</taxon>
        <taxon>Vibrionaceae</taxon>
        <taxon>Vibrio</taxon>
    </lineage>
</organism>
<keyword evidence="1" id="KW-0175">Coiled coil</keyword>